<dbReference type="Gene3D" id="3.80.10.10">
    <property type="entry name" value="Ribonuclease Inhibitor"/>
    <property type="match status" value="3"/>
</dbReference>
<dbReference type="InterPro" id="IPR026906">
    <property type="entry name" value="LRR_5"/>
</dbReference>
<dbReference type="InterPro" id="IPR036770">
    <property type="entry name" value="Ankyrin_rpt-contain_sf"/>
</dbReference>
<dbReference type="PANTHER" id="PTHR45661">
    <property type="entry name" value="SURFACE ANTIGEN"/>
    <property type="match status" value="1"/>
</dbReference>
<dbReference type="PANTHER" id="PTHR45661:SF3">
    <property type="entry name" value="IG-LIKE DOMAIN-CONTAINING PROTEIN"/>
    <property type="match status" value="1"/>
</dbReference>
<protein>
    <recommendedName>
        <fullName evidence="3">Surface antigen BspA-like</fullName>
    </recommendedName>
</protein>
<comment type="caution">
    <text evidence="1">The sequence shown here is derived from an EMBL/GenBank/DDBJ whole genome shotgun (WGS) entry which is preliminary data.</text>
</comment>
<keyword evidence="2" id="KW-1185">Reference proteome</keyword>
<dbReference type="EMBL" id="JAPFFF010000007">
    <property type="protein sequence ID" value="KAK8886532.1"/>
    <property type="molecule type" value="Genomic_DNA"/>
</dbReference>
<dbReference type="SUPFAM" id="SSF52058">
    <property type="entry name" value="L domain-like"/>
    <property type="match status" value="1"/>
</dbReference>
<proteinExistence type="predicted"/>
<dbReference type="InterPro" id="IPR032675">
    <property type="entry name" value="LRR_dom_sf"/>
</dbReference>
<reference evidence="1 2" key="1">
    <citation type="submission" date="2024-04" db="EMBL/GenBank/DDBJ databases">
        <title>Tritrichomonas musculus Genome.</title>
        <authorList>
            <person name="Alves-Ferreira E."/>
            <person name="Grigg M."/>
            <person name="Lorenzi H."/>
            <person name="Galac M."/>
        </authorList>
    </citation>
    <scope>NUCLEOTIDE SEQUENCE [LARGE SCALE GENOMIC DNA]</scope>
    <source>
        <strain evidence="1 2">EAF2021</strain>
    </source>
</reference>
<sequence length="601" mass="68574">MEIQEYFKKKKDLQNYLLNYLDKETKADEDKENFFKQIDIINSSNRNEMKIFLQLIIQISNNHHRQPNFYDKLEEILLPFIQTIKQTFSNIEIFEFFQSNKRLLLFIIEQNILIIDEQIYEIIQDENYQRKDYLIYFWPEIEKFTNDELKKRIEEENEDIFQTSSRLFESNRKEGENDSIVCKMIRNDSLDEFIIYFKSTEIFHSKSIYSSAFETNQFLEFKKPTLIEYADFFGSIKIFNYLSNHFEITPSLWLYSIHGRNLEIIQFLEKKKIEPDDKSFSECFIEAVKCHHNEIADYIQNKLIVKNHSDHDDFYISSKIVQCLNFNFFPNDLNNIYLFYNFATLKEIFIPSSVTTIGDNAFKGCSSLTQISIPYSVTSIGQDAFNGCTSLNQICIPDSITSLNNGIFSGCTSLQQISIPSSVISIGNNAFSQCISLSEINIPSTVKIIGHFTFCDCSSLEKVDIPSSVAKIGGGAFYGCSSLSSISISSSFDEISHASFSGCSSLRHIAIPESTKTIGDYAFNGCSSLSEISIPKTVISIGNYCFRNCTILTQISLPATLTTIGYNPFIGCSALEQISIPSSVTLPNLGIGNVCVNLEPD</sequence>
<gene>
    <name evidence="1" type="ORF">M9Y10_041996</name>
</gene>
<dbReference type="Pfam" id="PF13306">
    <property type="entry name" value="LRR_5"/>
    <property type="match status" value="2"/>
</dbReference>
<evidence type="ECO:0000313" key="1">
    <source>
        <dbReference type="EMBL" id="KAK8886532.1"/>
    </source>
</evidence>
<dbReference type="InterPro" id="IPR053139">
    <property type="entry name" value="Surface_bspA-like"/>
</dbReference>
<dbReference type="Proteomes" id="UP001470230">
    <property type="component" value="Unassembled WGS sequence"/>
</dbReference>
<evidence type="ECO:0000313" key="2">
    <source>
        <dbReference type="Proteomes" id="UP001470230"/>
    </source>
</evidence>
<evidence type="ECO:0008006" key="3">
    <source>
        <dbReference type="Google" id="ProtNLM"/>
    </source>
</evidence>
<accession>A0ABR2K7Q4</accession>
<organism evidence="1 2">
    <name type="scientific">Tritrichomonas musculus</name>
    <dbReference type="NCBI Taxonomy" id="1915356"/>
    <lineage>
        <taxon>Eukaryota</taxon>
        <taxon>Metamonada</taxon>
        <taxon>Parabasalia</taxon>
        <taxon>Tritrichomonadida</taxon>
        <taxon>Tritrichomonadidae</taxon>
        <taxon>Tritrichomonas</taxon>
    </lineage>
</organism>
<dbReference type="SUPFAM" id="SSF48403">
    <property type="entry name" value="Ankyrin repeat"/>
    <property type="match status" value="1"/>
</dbReference>
<name>A0ABR2K7Q4_9EUKA</name>